<dbReference type="CDD" id="cd00448">
    <property type="entry name" value="YjgF_YER057c_UK114_family"/>
    <property type="match status" value="1"/>
</dbReference>
<dbReference type="EMBL" id="JBHTCS010000002">
    <property type="protein sequence ID" value="MFC7446625.1"/>
    <property type="molecule type" value="Genomic_DNA"/>
</dbReference>
<reference evidence="2" key="1">
    <citation type="journal article" date="2019" name="Int. J. Syst. Evol. Microbiol.">
        <title>The Global Catalogue of Microorganisms (GCM) 10K type strain sequencing project: providing services to taxonomists for standard genome sequencing and annotation.</title>
        <authorList>
            <consortium name="The Broad Institute Genomics Platform"/>
            <consortium name="The Broad Institute Genome Sequencing Center for Infectious Disease"/>
            <person name="Wu L."/>
            <person name="Ma J."/>
        </authorList>
    </citation>
    <scope>NUCLEOTIDE SEQUENCE [LARGE SCALE GENOMIC DNA]</scope>
    <source>
        <strain evidence="2">ICMP 19430</strain>
    </source>
</reference>
<evidence type="ECO:0000313" key="1">
    <source>
        <dbReference type="EMBL" id="MFC7446625.1"/>
    </source>
</evidence>
<dbReference type="Pfam" id="PF01042">
    <property type="entry name" value="Ribonuc_L-PSP"/>
    <property type="match status" value="1"/>
</dbReference>
<dbReference type="GO" id="GO:0016787">
    <property type="term" value="F:hydrolase activity"/>
    <property type="evidence" value="ECO:0007669"/>
    <property type="project" value="UniProtKB-KW"/>
</dbReference>
<evidence type="ECO:0000313" key="2">
    <source>
        <dbReference type="Proteomes" id="UP001596484"/>
    </source>
</evidence>
<name>A0ABW2RS37_9NOCA</name>
<dbReference type="RefSeq" id="WP_378400977.1">
    <property type="nucleotide sequence ID" value="NZ_JBHTCS010000002.1"/>
</dbReference>
<dbReference type="InterPro" id="IPR006175">
    <property type="entry name" value="YjgF/YER057c/UK114"/>
</dbReference>
<organism evidence="1 2">
    <name type="scientific">Rhodococcus daqingensis</name>
    <dbReference type="NCBI Taxonomy" id="2479363"/>
    <lineage>
        <taxon>Bacteria</taxon>
        <taxon>Bacillati</taxon>
        <taxon>Actinomycetota</taxon>
        <taxon>Actinomycetes</taxon>
        <taxon>Mycobacteriales</taxon>
        <taxon>Nocardiaceae</taxon>
        <taxon>Rhodococcus</taxon>
    </lineage>
</organism>
<dbReference type="PANTHER" id="PTHR43857">
    <property type="entry name" value="BLR7761 PROTEIN"/>
    <property type="match status" value="1"/>
</dbReference>
<sequence length="131" mass="14153">MSYSVINPEGLHDPSGFGYSHVARTRGDLVFIAGQYASDGDGHVTSPDFTEQVERSLGNLRTALTSVGLDFRHVVALRTHIVDHDPEKLAVVARLIGEIWGDRPPTQTLTGVAALALPEMQFEVDAVAVTE</sequence>
<dbReference type="Proteomes" id="UP001596484">
    <property type="component" value="Unassembled WGS sequence"/>
</dbReference>
<dbReference type="Gene3D" id="3.30.1330.40">
    <property type="entry name" value="RutC-like"/>
    <property type="match status" value="1"/>
</dbReference>
<keyword evidence="1" id="KW-0378">Hydrolase</keyword>
<gene>
    <name evidence="1" type="ORF">ACFQS9_01855</name>
</gene>
<accession>A0ABW2RS37</accession>
<dbReference type="PANTHER" id="PTHR43857:SF1">
    <property type="entry name" value="YJGH FAMILY PROTEIN"/>
    <property type="match status" value="1"/>
</dbReference>
<dbReference type="SUPFAM" id="SSF55298">
    <property type="entry name" value="YjgF-like"/>
    <property type="match status" value="1"/>
</dbReference>
<dbReference type="EC" id="3.5.-.-" evidence="1"/>
<keyword evidence="2" id="KW-1185">Reference proteome</keyword>
<dbReference type="InterPro" id="IPR035959">
    <property type="entry name" value="RutC-like_sf"/>
</dbReference>
<comment type="caution">
    <text evidence="1">The sequence shown here is derived from an EMBL/GenBank/DDBJ whole genome shotgun (WGS) entry which is preliminary data.</text>
</comment>
<proteinExistence type="predicted"/>
<protein>
    <submittedName>
        <fullName evidence="1">RidA family protein</fullName>
        <ecNumber evidence="1">3.5.-.-</ecNumber>
    </submittedName>
</protein>